<dbReference type="PROSITE" id="PS50125">
    <property type="entry name" value="GUANYLATE_CYCLASE_2"/>
    <property type="match status" value="1"/>
</dbReference>
<evidence type="ECO:0000313" key="10">
    <source>
        <dbReference type="EMBL" id="WZN63431.1"/>
    </source>
</evidence>
<keyword evidence="4 8" id="KW-1133">Transmembrane helix</keyword>
<evidence type="ECO:0000256" key="1">
    <source>
        <dbReference type="ARBA" id="ARBA00004370"/>
    </source>
</evidence>
<keyword evidence="6" id="KW-0456">Lyase</keyword>
<evidence type="ECO:0000259" key="9">
    <source>
        <dbReference type="PROSITE" id="PS50125"/>
    </source>
</evidence>
<dbReference type="SUPFAM" id="SSF55073">
    <property type="entry name" value="Nucleotide cyclase"/>
    <property type="match status" value="1"/>
</dbReference>
<dbReference type="InterPro" id="IPR029787">
    <property type="entry name" value="Nucleotide_cyclase"/>
</dbReference>
<dbReference type="GO" id="GO:0004016">
    <property type="term" value="F:adenylate cyclase activity"/>
    <property type="evidence" value="ECO:0007669"/>
    <property type="project" value="TreeGrafter"/>
</dbReference>
<feature type="transmembrane region" description="Helical" evidence="8">
    <location>
        <begin position="361"/>
        <end position="384"/>
    </location>
</feature>
<evidence type="ECO:0000256" key="2">
    <source>
        <dbReference type="ARBA" id="ARBA00022692"/>
    </source>
</evidence>
<sequence>MEGRGIMAAAQEPGARASTRSSASGSGVELFSVGAEDVDEAICSMRSVDPQMASPYWHEEDDFDLKKAVSFYLKSKEANDQEAVLSISNRTGFSMRAARSRSAQEAFSLGSESQFGHPSGHESGHQSVEQIDLNYTRTQFKSHAWANGILLHFKKRSIDLAFMNEFSVLHKKDMLAGYCISVLLAAVLVLLDNLFFMYETRLCGAPTEMYRDSKFYCETLFGPRASDRRNVFNFSMLFSMVVLNACGITANVLIHRSVSVWNKAWGLVVANAIYVTEIVLVIVLIVNLHSGDNFWPLKLMMWYMLLVMCSMWLTGLIFAQNLVVFLICVVVYYSCTFGVASEMQLNSGNNVIAELDSLLTTSLYAGTSHFLLFIHLAMLASSYMNEKASRKRFFQRLVITYQQDKIIQEKGKQEKLQKKLLFNMLPKSIVGKLEMGLKISQRHQGVCILFAELEGFAAFSSQVHPSGVMEYLNDLFQVFDGLCDSYDVYKVETVGDQYVAAVGVVTGCMHNEEVDAEGDSRGGSMDWESSLHASSASNTQQMIGFAKAIMKGFQLVSLPESEVSPALRIGIHTGPCMSGIVGTKSLRFCLFGDTMNTAARMEQKGTAACVHTTQDVVDLVPGERWEKLAKMEVKGKGSMQTYLLRLGSGIS</sequence>
<feature type="transmembrane region" description="Helical" evidence="8">
    <location>
        <begin position="300"/>
        <end position="318"/>
    </location>
</feature>
<evidence type="ECO:0000256" key="4">
    <source>
        <dbReference type="ARBA" id="ARBA00022989"/>
    </source>
</evidence>
<dbReference type="PANTHER" id="PTHR11920">
    <property type="entry name" value="GUANYLYL CYCLASE"/>
    <property type="match status" value="1"/>
</dbReference>
<feature type="transmembrane region" description="Helical" evidence="8">
    <location>
        <begin position="323"/>
        <end position="341"/>
    </location>
</feature>
<protein>
    <submittedName>
        <fullName evidence="10">Guanylate cyclase</fullName>
    </submittedName>
</protein>
<evidence type="ECO:0000313" key="11">
    <source>
        <dbReference type="Proteomes" id="UP001472866"/>
    </source>
</evidence>
<dbReference type="PANTHER" id="PTHR11920:SF335">
    <property type="entry name" value="GUANYLATE CYCLASE"/>
    <property type="match status" value="1"/>
</dbReference>
<accession>A0AAX4PBG4</accession>
<dbReference type="AlphaFoldDB" id="A0AAX4PBG4"/>
<organism evidence="10 11">
    <name type="scientific">Chloropicon roscoffensis</name>
    <dbReference type="NCBI Taxonomy" id="1461544"/>
    <lineage>
        <taxon>Eukaryota</taxon>
        <taxon>Viridiplantae</taxon>
        <taxon>Chlorophyta</taxon>
        <taxon>Chloropicophyceae</taxon>
        <taxon>Chloropicales</taxon>
        <taxon>Chloropicaceae</taxon>
        <taxon>Chloropicon</taxon>
    </lineage>
</organism>
<reference evidence="10 11" key="1">
    <citation type="submission" date="2024-03" db="EMBL/GenBank/DDBJ databases">
        <title>Complete genome sequence of the green alga Chloropicon roscoffensis RCC1871.</title>
        <authorList>
            <person name="Lemieux C."/>
            <person name="Pombert J.-F."/>
            <person name="Otis C."/>
            <person name="Turmel M."/>
        </authorList>
    </citation>
    <scope>NUCLEOTIDE SEQUENCE [LARGE SCALE GENOMIC DNA]</scope>
    <source>
        <strain evidence="10 11">RCC1871</strain>
    </source>
</reference>
<evidence type="ECO:0000256" key="5">
    <source>
        <dbReference type="ARBA" id="ARBA00023136"/>
    </source>
</evidence>
<gene>
    <name evidence="10" type="ORF">HKI87_07g49800</name>
</gene>
<feature type="transmembrane region" description="Helical" evidence="8">
    <location>
        <begin position="231"/>
        <end position="253"/>
    </location>
</feature>
<dbReference type="Gene3D" id="3.30.70.1230">
    <property type="entry name" value="Nucleotide cyclase"/>
    <property type="match status" value="1"/>
</dbReference>
<comment type="subcellular location">
    <subcellularLocation>
        <location evidence="1">Membrane</location>
    </subcellularLocation>
</comment>
<dbReference type="Pfam" id="PF00211">
    <property type="entry name" value="Guanylate_cyc"/>
    <property type="match status" value="1"/>
</dbReference>
<dbReference type="InterPro" id="IPR001054">
    <property type="entry name" value="A/G_cyclase"/>
</dbReference>
<feature type="domain" description="Guanylate cyclase" evidence="9">
    <location>
        <begin position="447"/>
        <end position="602"/>
    </location>
</feature>
<dbReference type="GO" id="GO:0004383">
    <property type="term" value="F:guanylate cyclase activity"/>
    <property type="evidence" value="ECO:0007669"/>
    <property type="project" value="TreeGrafter"/>
</dbReference>
<evidence type="ECO:0000256" key="3">
    <source>
        <dbReference type="ARBA" id="ARBA00022741"/>
    </source>
</evidence>
<dbReference type="GO" id="GO:0005886">
    <property type="term" value="C:plasma membrane"/>
    <property type="evidence" value="ECO:0007669"/>
    <property type="project" value="TreeGrafter"/>
</dbReference>
<feature type="transmembrane region" description="Helical" evidence="8">
    <location>
        <begin position="175"/>
        <end position="198"/>
    </location>
</feature>
<keyword evidence="3" id="KW-0547">Nucleotide-binding</keyword>
<dbReference type="EMBL" id="CP151507">
    <property type="protein sequence ID" value="WZN63431.1"/>
    <property type="molecule type" value="Genomic_DNA"/>
</dbReference>
<dbReference type="GO" id="GO:0001653">
    <property type="term" value="F:peptide receptor activity"/>
    <property type="evidence" value="ECO:0007669"/>
    <property type="project" value="TreeGrafter"/>
</dbReference>
<dbReference type="InterPro" id="IPR050401">
    <property type="entry name" value="Cyclic_nucleotide_synthase"/>
</dbReference>
<evidence type="ECO:0000256" key="6">
    <source>
        <dbReference type="ARBA" id="ARBA00023239"/>
    </source>
</evidence>
<feature type="transmembrane region" description="Helical" evidence="8">
    <location>
        <begin position="265"/>
        <end position="288"/>
    </location>
</feature>
<evidence type="ECO:0000256" key="7">
    <source>
        <dbReference type="SAM" id="MobiDB-lite"/>
    </source>
</evidence>
<dbReference type="GO" id="GO:0000166">
    <property type="term" value="F:nucleotide binding"/>
    <property type="evidence" value="ECO:0007669"/>
    <property type="project" value="UniProtKB-KW"/>
</dbReference>
<name>A0AAX4PBG4_9CHLO</name>
<evidence type="ECO:0000256" key="8">
    <source>
        <dbReference type="SAM" id="Phobius"/>
    </source>
</evidence>
<feature type="region of interest" description="Disordered" evidence="7">
    <location>
        <begin position="1"/>
        <end position="23"/>
    </location>
</feature>
<dbReference type="Proteomes" id="UP001472866">
    <property type="component" value="Chromosome 07"/>
</dbReference>
<dbReference type="SMART" id="SM00044">
    <property type="entry name" value="CYCc"/>
    <property type="match status" value="1"/>
</dbReference>
<dbReference type="GO" id="GO:0035556">
    <property type="term" value="P:intracellular signal transduction"/>
    <property type="evidence" value="ECO:0007669"/>
    <property type="project" value="InterPro"/>
</dbReference>
<feature type="compositionally biased region" description="Low complexity" evidence="7">
    <location>
        <begin position="14"/>
        <end position="23"/>
    </location>
</feature>
<keyword evidence="5 8" id="KW-0472">Membrane</keyword>
<dbReference type="CDD" id="cd07302">
    <property type="entry name" value="CHD"/>
    <property type="match status" value="1"/>
</dbReference>
<keyword evidence="11" id="KW-1185">Reference proteome</keyword>
<keyword evidence="2 8" id="KW-0812">Transmembrane</keyword>
<proteinExistence type="predicted"/>
<dbReference type="GO" id="GO:0007168">
    <property type="term" value="P:receptor guanylyl cyclase signaling pathway"/>
    <property type="evidence" value="ECO:0007669"/>
    <property type="project" value="TreeGrafter"/>
</dbReference>